<dbReference type="Proteomes" id="UP000276133">
    <property type="component" value="Unassembled WGS sequence"/>
</dbReference>
<feature type="transmembrane region" description="Helical" evidence="6">
    <location>
        <begin position="91"/>
        <end position="114"/>
    </location>
</feature>
<dbReference type="InterPro" id="IPR005829">
    <property type="entry name" value="Sugar_transporter_CS"/>
</dbReference>
<reference evidence="8 9" key="1">
    <citation type="journal article" date="2018" name="Sci. Rep.">
        <title>Genomic signatures of local adaptation to the degree of environmental predictability in rotifers.</title>
        <authorList>
            <person name="Franch-Gras L."/>
            <person name="Hahn C."/>
            <person name="Garcia-Roger E.M."/>
            <person name="Carmona M.J."/>
            <person name="Serra M."/>
            <person name="Gomez A."/>
        </authorList>
    </citation>
    <scope>NUCLEOTIDE SEQUENCE [LARGE SCALE GENOMIC DNA]</scope>
    <source>
        <strain evidence="8">HYR1</strain>
    </source>
</reference>
<proteinExistence type="predicted"/>
<dbReference type="PROSITE" id="PS00217">
    <property type="entry name" value="SUGAR_TRANSPORT_2"/>
    <property type="match status" value="1"/>
</dbReference>
<feature type="transmembrane region" description="Helical" evidence="6">
    <location>
        <begin position="466"/>
        <end position="488"/>
    </location>
</feature>
<feature type="transmembrane region" description="Helical" evidence="6">
    <location>
        <begin position="398"/>
        <end position="422"/>
    </location>
</feature>
<comment type="subcellular location">
    <subcellularLocation>
        <location evidence="1">Membrane</location>
        <topology evidence="1">Multi-pass membrane protein</topology>
    </subcellularLocation>
</comment>
<sequence length="515" mass="57444">MHSNTELNRLDGNNDSSSRSSSNRTSDHMNTITRHHQILSEIESKKFSWSHIKDLFINSVGFFTNGYQIFIINLIVLMMGCVYYKENTNTVPVYIDTFVKASAHIGILIGQLFFGFASDRFGRKRIFGIELIIMIIGGLGSTFSGSTATGMSVFVQLFLWRFILGFGIGGDYPLSATITSEGAKTKNRGFLLAAIFAIHGFGVAFAALISIIVLAAFKNAVYANQNALDYVWRVCLGLGLIPACIGVYFRLRISETPRYSIEVNHELKNGKKKASFKEFLAHFSKWKYFKILLATSVTWFCLDVGFYGVNLNSGLIIESIGFSEDIVKDPWKFLFQNSIGNLIISFLGILPGYWSVLAVFLVDRIGRKVIQLTGFGVVGVLFLVLGFGFNAIRSASSVLFIILFTVTQFFFTFGPNTTTFIIPGEVFPTRYRSTAHGISAAFGKLGAIVSQIGFFQMRDIGGKNNMIPLILILFSIFMFIGFIFTFLLPETKRISLEELSESFHSSDQTQQDTHI</sequence>
<dbReference type="PROSITE" id="PS50850">
    <property type="entry name" value="MFS"/>
    <property type="match status" value="1"/>
</dbReference>
<feature type="compositionally biased region" description="Low complexity" evidence="5">
    <location>
        <begin position="10"/>
        <end position="24"/>
    </location>
</feature>
<name>A0A3M7QN86_BRAPC</name>
<feature type="transmembrane region" description="Helical" evidence="6">
    <location>
        <begin position="158"/>
        <end position="178"/>
    </location>
</feature>
<organism evidence="8 9">
    <name type="scientific">Brachionus plicatilis</name>
    <name type="common">Marine rotifer</name>
    <name type="synonym">Brachionus muelleri</name>
    <dbReference type="NCBI Taxonomy" id="10195"/>
    <lineage>
        <taxon>Eukaryota</taxon>
        <taxon>Metazoa</taxon>
        <taxon>Spiralia</taxon>
        <taxon>Gnathifera</taxon>
        <taxon>Rotifera</taxon>
        <taxon>Eurotatoria</taxon>
        <taxon>Monogononta</taxon>
        <taxon>Pseudotrocha</taxon>
        <taxon>Ploima</taxon>
        <taxon>Brachionidae</taxon>
        <taxon>Brachionus</taxon>
    </lineage>
</organism>
<dbReference type="SUPFAM" id="SSF103473">
    <property type="entry name" value="MFS general substrate transporter"/>
    <property type="match status" value="1"/>
</dbReference>
<feature type="transmembrane region" description="Helical" evidence="6">
    <location>
        <begin position="230"/>
        <end position="251"/>
    </location>
</feature>
<dbReference type="Gene3D" id="1.20.1250.20">
    <property type="entry name" value="MFS general substrate transporter like domains"/>
    <property type="match status" value="1"/>
</dbReference>
<evidence type="ECO:0000313" key="8">
    <source>
        <dbReference type="EMBL" id="RNA12887.1"/>
    </source>
</evidence>
<dbReference type="CDD" id="cd17364">
    <property type="entry name" value="MFS_PhT"/>
    <property type="match status" value="1"/>
</dbReference>
<comment type="caution">
    <text evidence="8">The sequence shown here is derived from an EMBL/GenBank/DDBJ whole genome shotgun (WGS) entry which is preliminary data.</text>
</comment>
<feature type="transmembrane region" description="Helical" evidence="6">
    <location>
        <begin position="126"/>
        <end position="146"/>
    </location>
</feature>
<dbReference type="GO" id="GO:0022857">
    <property type="term" value="F:transmembrane transporter activity"/>
    <property type="evidence" value="ECO:0007669"/>
    <property type="project" value="InterPro"/>
</dbReference>
<feature type="transmembrane region" description="Helical" evidence="6">
    <location>
        <begin position="434"/>
        <end position="454"/>
    </location>
</feature>
<dbReference type="EMBL" id="REGN01005571">
    <property type="protein sequence ID" value="RNA12887.1"/>
    <property type="molecule type" value="Genomic_DNA"/>
</dbReference>
<feature type="region of interest" description="Disordered" evidence="5">
    <location>
        <begin position="1"/>
        <end position="27"/>
    </location>
</feature>
<accession>A0A3M7QN86</accession>
<gene>
    <name evidence="8" type="ORF">BpHYR1_035301</name>
</gene>
<dbReference type="AlphaFoldDB" id="A0A3M7QN86"/>
<evidence type="ECO:0000256" key="5">
    <source>
        <dbReference type="SAM" id="MobiDB-lite"/>
    </source>
</evidence>
<dbReference type="InterPro" id="IPR005828">
    <property type="entry name" value="MFS_sugar_transport-like"/>
</dbReference>
<feature type="transmembrane region" description="Helical" evidence="6">
    <location>
        <begin position="55"/>
        <end position="79"/>
    </location>
</feature>
<keyword evidence="3 6" id="KW-1133">Transmembrane helix</keyword>
<feature type="domain" description="Major facilitator superfamily (MFS) profile" evidence="7">
    <location>
        <begin position="54"/>
        <end position="493"/>
    </location>
</feature>
<dbReference type="GO" id="GO:0016020">
    <property type="term" value="C:membrane"/>
    <property type="evidence" value="ECO:0007669"/>
    <property type="project" value="UniProtKB-SubCell"/>
</dbReference>
<evidence type="ECO:0000256" key="1">
    <source>
        <dbReference type="ARBA" id="ARBA00004141"/>
    </source>
</evidence>
<evidence type="ECO:0000259" key="7">
    <source>
        <dbReference type="PROSITE" id="PS50850"/>
    </source>
</evidence>
<dbReference type="InterPro" id="IPR036259">
    <property type="entry name" value="MFS_trans_sf"/>
</dbReference>
<feature type="transmembrane region" description="Helical" evidence="6">
    <location>
        <begin position="369"/>
        <end position="392"/>
    </location>
</feature>
<evidence type="ECO:0000256" key="2">
    <source>
        <dbReference type="ARBA" id="ARBA00022692"/>
    </source>
</evidence>
<dbReference type="OrthoDB" id="433512at2759"/>
<dbReference type="PANTHER" id="PTHR24064">
    <property type="entry name" value="SOLUTE CARRIER FAMILY 22 MEMBER"/>
    <property type="match status" value="1"/>
</dbReference>
<evidence type="ECO:0000256" key="4">
    <source>
        <dbReference type="ARBA" id="ARBA00023136"/>
    </source>
</evidence>
<keyword evidence="4 6" id="KW-0472">Membrane</keyword>
<feature type="transmembrane region" description="Helical" evidence="6">
    <location>
        <begin position="190"/>
        <end position="218"/>
    </location>
</feature>
<dbReference type="InterPro" id="IPR020846">
    <property type="entry name" value="MFS_dom"/>
</dbReference>
<dbReference type="PROSITE" id="PS00216">
    <property type="entry name" value="SUGAR_TRANSPORT_1"/>
    <property type="match status" value="1"/>
</dbReference>
<evidence type="ECO:0000256" key="3">
    <source>
        <dbReference type="ARBA" id="ARBA00022989"/>
    </source>
</evidence>
<keyword evidence="2 6" id="KW-0812">Transmembrane</keyword>
<protein>
    <submittedName>
        <fullName evidence="8">MFS PHS inorganic phosphate transporter</fullName>
    </submittedName>
</protein>
<evidence type="ECO:0000313" key="9">
    <source>
        <dbReference type="Proteomes" id="UP000276133"/>
    </source>
</evidence>
<feature type="transmembrane region" description="Helical" evidence="6">
    <location>
        <begin position="339"/>
        <end position="362"/>
    </location>
</feature>
<keyword evidence="9" id="KW-1185">Reference proteome</keyword>
<evidence type="ECO:0000256" key="6">
    <source>
        <dbReference type="SAM" id="Phobius"/>
    </source>
</evidence>
<dbReference type="STRING" id="10195.A0A3M7QN86"/>
<dbReference type="Pfam" id="PF00083">
    <property type="entry name" value="Sugar_tr"/>
    <property type="match status" value="1"/>
</dbReference>